<dbReference type="PANTHER" id="PTHR31903">
    <property type="entry name" value="F12F1.11-RELATED"/>
    <property type="match status" value="1"/>
</dbReference>
<evidence type="ECO:0000256" key="1">
    <source>
        <dbReference type="SAM" id="MobiDB-lite"/>
    </source>
</evidence>
<gene>
    <name evidence="2" type="ORF">ZIOFF_015894</name>
</gene>
<feature type="compositionally biased region" description="Low complexity" evidence="1">
    <location>
        <begin position="131"/>
        <end position="140"/>
    </location>
</feature>
<dbReference type="EMBL" id="JACMSC010000004">
    <property type="protein sequence ID" value="KAG6525921.1"/>
    <property type="molecule type" value="Genomic_DNA"/>
</dbReference>
<protein>
    <submittedName>
        <fullName evidence="2">Uncharacterized protein</fullName>
    </submittedName>
</protein>
<evidence type="ECO:0000313" key="3">
    <source>
        <dbReference type="Proteomes" id="UP000734854"/>
    </source>
</evidence>
<feature type="compositionally biased region" description="Basic residues" evidence="1">
    <location>
        <begin position="118"/>
        <end position="129"/>
    </location>
</feature>
<feature type="region of interest" description="Disordered" evidence="1">
    <location>
        <begin position="112"/>
        <end position="197"/>
    </location>
</feature>
<dbReference type="Proteomes" id="UP000734854">
    <property type="component" value="Unassembled WGS sequence"/>
</dbReference>
<dbReference type="PANTHER" id="PTHR31903:SF6">
    <property type="entry name" value="F12F1.11-RELATED"/>
    <property type="match status" value="1"/>
</dbReference>
<accession>A0A8J5HDL2</accession>
<name>A0A8J5HDL2_ZINOF</name>
<organism evidence="2 3">
    <name type="scientific">Zingiber officinale</name>
    <name type="common">Ginger</name>
    <name type="synonym">Amomum zingiber</name>
    <dbReference type="NCBI Taxonomy" id="94328"/>
    <lineage>
        <taxon>Eukaryota</taxon>
        <taxon>Viridiplantae</taxon>
        <taxon>Streptophyta</taxon>
        <taxon>Embryophyta</taxon>
        <taxon>Tracheophyta</taxon>
        <taxon>Spermatophyta</taxon>
        <taxon>Magnoliopsida</taxon>
        <taxon>Liliopsida</taxon>
        <taxon>Zingiberales</taxon>
        <taxon>Zingiberaceae</taxon>
        <taxon>Zingiber</taxon>
    </lineage>
</organism>
<evidence type="ECO:0000313" key="2">
    <source>
        <dbReference type="EMBL" id="KAG6525921.1"/>
    </source>
</evidence>
<dbReference type="OrthoDB" id="1937859at2759"/>
<reference evidence="2 3" key="1">
    <citation type="submission" date="2020-08" db="EMBL/GenBank/DDBJ databases">
        <title>Plant Genome Project.</title>
        <authorList>
            <person name="Zhang R.-G."/>
        </authorList>
    </citation>
    <scope>NUCLEOTIDE SEQUENCE [LARGE SCALE GENOMIC DNA]</scope>
    <source>
        <tissue evidence="2">Rhizome</tissue>
    </source>
</reference>
<comment type="caution">
    <text evidence="2">The sequence shown here is derived from an EMBL/GenBank/DDBJ whole genome shotgun (WGS) entry which is preliminary data.</text>
</comment>
<dbReference type="AlphaFoldDB" id="A0A8J5HDL2"/>
<proteinExistence type="predicted"/>
<keyword evidence="3" id="KW-1185">Reference proteome</keyword>
<sequence length="221" mass="23912">MKKLAKGQARRVHPAPFPNHLAALPAAVMALAAVLAPEEQEVLAYLLSSNGGAGGGGGERRREWSPQRPTHLPELGCGCFGCYTSFWARWDASPNRQVIHRIIDAVEEGLASKERERGRRRRRSGRGGRKGAAFKAAAAPEEGKVARPQLFPSSDDDGREYDDTTSSVDGADEEAPPVAAAEEKVEDGTSDGDNSAINAIDKSSVRRFMTFIGERVWGVWN</sequence>